<protein>
    <submittedName>
        <fullName evidence="1">Uncharacterized protein</fullName>
    </submittedName>
</protein>
<organism evidence="1 2">
    <name type="scientific">Portunus trituberculatus</name>
    <name type="common">Swimming crab</name>
    <name type="synonym">Neptunus trituberculatus</name>
    <dbReference type="NCBI Taxonomy" id="210409"/>
    <lineage>
        <taxon>Eukaryota</taxon>
        <taxon>Metazoa</taxon>
        <taxon>Ecdysozoa</taxon>
        <taxon>Arthropoda</taxon>
        <taxon>Crustacea</taxon>
        <taxon>Multicrustacea</taxon>
        <taxon>Malacostraca</taxon>
        <taxon>Eumalacostraca</taxon>
        <taxon>Eucarida</taxon>
        <taxon>Decapoda</taxon>
        <taxon>Pleocyemata</taxon>
        <taxon>Brachyura</taxon>
        <taxon>Eubrachyura</taxon>
        <taxon>Portunoidea</taxon>
        <taxon>Portunidae</taxon>
        <taxon>Portuninae</taxon>
        <taxon>Portunus</taxon>
    </lineage>
</organism>
<gene>
    <name evidence="1" type="ORF">E2C01_001923</name>
</gene>
<sequence>MIPVSCESGPLGCSFTTESGPKPASGVVLSGQCTYLNFSRPTESLHLAPSLCRVLHTAAKLLSHPGPSTSIEVYSILTQVLDECLALKCRNVRPFRVRRGRFLFTVLVILS</sequence>
<name>A0A5B7CJ68_PORTR</name>
<accession>A0A5B7CJ68</accession>
<evidence type="ECO:0000313" key="2">
    <source>
        <dbReference type="Proteomes" id="UP000324222"/>
    </source>
</evidence>
<comment type="caution">
    <text evidence="1">The sequence shown here is derived from an EMBL/GenBank/DDBJ whole genome shotgun (WGS) entry which is preliminary data.</text>
</comment>
<dbReference type="AlphaFoldDB" id="A0A5B7CJ68"/>
<dbReference type="Proteomes" id="UP000324222">
    <property type="component" value="Unassembled WGS sequence"/>
</dbReference>
<evidence type="ECO:0000313" key="1">
    <source>
        <dbReference type="EMBL" id="MPC09315.1"/>
    </source>
</evidence>
<reference evidence="1" key="1">
    <citation type="submission" date="2019-05" db="EMBL/GenBank/DDBJ databases">
        <title>Another draft genome of Portunus trituberculatus and its Hox gene families provides insights of decapod evolution.</title>
        <authorList>
            <person name="Jeong J.-H."/>
            <person name="Song I."/>
            <person name="Kim S."/>
            <person name="Choi T."/>
            <person name="Kim D."/>
            <person name="Ryu S."/>
            <person name="Kim W."/>
        </authorList>
    </citation>
    <scope>NUCLEOTIDE SEQUENCE [LARGE SCALE GENOMIC DNA]</scope>
    <source>
        <tissue evidence="1">Muscle</tissue>
    </source>
</reference>
<dbReference type="EMBL" id="VSRR010000064">
    <property type="protein sequence ID" value="MPC09315.1"/>
    <property type="molecule type" value="Genomic_DNA"/>
</dbReference>
<proteinExistence type="predicted"/>
<keyword evidence="2" id="KW-1185">Reference proteome</keyword>